<dbReference type="GeneID" id="105224596"/>
<dbReference type="GO" id="GO:0035082">
    <property type="term" value="P:axoneme assembly"/>
    <property type="evidence" value="ECO:0007669"/>
    <property type="project" value="InterPro"/>
</dbReference>
<keyword evidence="5" id="KW-0966">Cell projection</keyword>
<proteinExistence type="inferred from homology"/>
<dbReference type="PANTHER" id="PTHR20899:SF1">
    <property type="entry name" value="PIERCER OF MICROTUBULE WALL 1 PROTEIN"/>
    <property type="match status" value="1"/>
</dbReference>
<dbReference type="EMBL" id="GAKP01007497">
    <property type="protein sequence ID" value="JAC51455.1"/>
    <property type="molecule type" value="Transcribed_RNA"/>
</dbReference>
<evidence type="ECO:0000256" key="4">
    <source>
        <dbReference type="ARBA" id="ARBA00023212"/>
    </source>
</evidence>
<dbReference type="AlphaFoldDB" id="A0A034WBD5"/>
<dbReference type="OrthoDB" id="546383at2759"/>
<dbReference type="Proteomes" id="UP001652620">
    <property type="component" value="Chromosome 2"/>
</dbReference>
<comment type="subcellular location">
    <subcellularLocation>
        <location evidence="1">Cell projection</location>
        <location evidence="1">Cilium</location>
    </subcellularLocation>
    <subcellularLocation>
        <location evidence="2">Cytoplasm</location>
        <location evidence="2">Cytoskeleton</location>
    </subcellularLocation>
</comment>
<dbReference type="GO" id="GO:0005879">
    <property type="term" value="C:axonemal microtubule"/>
    <property type="evidence" value="ECO:0007669"/>
    <property type="project" value="InterPro"/>
</dbReference>
<evidence type="ECO:0000256" key="5">
    <source>
        <dbReference type="ARBA" id="ARBA00023273"/>
    </source>
</evidence>
<reference evidence="9" key="2">
    <citation type="submission" date="2025-04" db="UniProtKB">
        <authorList>
            <consortium name="RefSeq"/>
        </authorList>
    </citation>
    <scope>IDENTIFICATION</scope>
    <source>
        <strain evidence="9">Punador</strain>
    </source>
</reference>
<organism evidence="7">
    <name type="scientific">Bactrocera dorsalis</name>
    <name type="common">Oriental fruit fly</name>
    <name type="synonym">Dacus dorsalis</name>
    <dbReference type="NCBI Taxonomy" id="27457"/>
    <lineage>
        <taxon>Eukaryota</taxon>
        <taxon>Metazoa</taxon>
        <taxon>Ecdysozoa</taxon>
        <taxon>Arthropoda</taxon>
        <taxon>Hexapoda</taxon>
        <taxon>Insecta</taxon>
        <taxon>Pterygota</taxon>
        <taxon>Neoptera</taxon>
        <taxon>Endopterygota</taxon>
        <taxon>Diptera</taxon>
        <taxon>Brachycera</taxon>
        <taxon>Muscomorpha</taxon>
        <taxon>Tephritoidea</taxon>
        <taxon>Tephritidae</taxon>
        <taxon>Bactrocera</taxon>
        <taxon>Bactrocera</taxon>
    </lineage>
</organism>
<gene>
    <name evidence="7" type="primary">CI116</name>
    <name evidence="9" type="synonym">LOC105224596</name>
</gene>
<evidence type="ECO:0000313" key="9">
    <source>
        <dbReference type="RefSeq" id="XP_011201037.1"/>
    </source>
</evidence>
<evidence type="ECO:0000256" key="2">
    <source>
        <dbReference type="ARBA" id="ARBA00004245"/>
    </source>
</evidence>
<evidence type="ECO:0000313" key="7">
    <source>
        <dbReference type="EMBL" id="JAC51455.1"/>
    </source>
</evidence>
<dbReference type="KEGG" id="bdr:105224596"/>
<accession>A0A034WBD5</accession>
<evidence type="ECO:0000313" key="8">
    <source>
        <dbReference type="Proteomes" id="UP001652620"/>
    </source>
</evidence>
<sequence length="114" mass="13760">MCEHYCDDLETFNPEIEYQKFLKRKPIVQTAKLYEQLHTREKIKCPYNFKGYGVETDKNTMYRTCNSEYGYYAPNAYTIPTRYFPLSQKFSNELARCGMYRNFSLNTLMDRAYF</sequence>
<dbReference type="PANTHER" id="PTHR20899">
    <property type="entry name" value="PIERCE HOMOLOG"/>
    <property type="match status" value="1"/>
</dbReference>
<evidence type="ECO:0000256" key="1">
    <source>
        <dbReference type="ARBA" id="ARBA00004138"/>
    </source>
</evidence>
<keyword evidence="8" id="KW-1185">Reference proteome</keyword>
<keyword evidence="3" id="KW-0963">Cytoplasm</keyword>
<evidence type="ECO:0000256" key="3">
    <source>
        <dbReference type="ARBA" id="ARBA00022490"/>
    </source>
</evidence>
<dbReference type="Pfam" id="PF14892">
    <property type="entry name" value="PIRC1_2"/>
    <property type="match status" value="1"/>
</dbReference>
<dbReference type="InterPro" id="IPR026507">
    <property type="entry name" value="PIRC1/2"/>
</dbReference>
<reference evidence="8" key="3">
    <citation type="submission" date="2025-05" db="UniProtKB">
        <authorList>
            <consortium name="RefSeq"/>
        </authorList>
    </citation>
    <scope>NUCLEOTIDE SEQUENCE [LARGE SCALE GENOMIC DNA]</scope>
</reference>
<reference evidence="7" key="1">
    <citation type="journal article" date="2014" name="BMC Genomics">
        <title>Characterizing the developmental transcriptome of the oriental fruit fly, Bactrocera dorsalis (Diptera: Tephritidae) through comparative genomic analysis with Drosophila melanogaster utilizing modENCODE datasets.</title>
        <authorList>
            <person name="Geib S.M."/>
            <person name="Calla B."/>
            <person name="Hall B."/>
            <person name="Hou S."/>
            <person name="Manoukis N.C."/>
        </authorList>
    </citation>
    <scope>NUCLEOTIDE SEQUENCE</scope>
    <source>
        <strain evidence="7">Punador</strain>
    </source>
</reference>
<evidence type="ECO:0000256" key="6">
    <source>
        <dbReference type="ARBA" id="ARBA00038014"/>
    </source>
</evidence>
<dbReference type="OMA" id="KNTMYRT"/>
<keyword evidence="4" id="KW-0206">Cytoskeleton</keyword>
<protein>
    <submittedName>
        <fullName evidence="9">UPF0691 protein C9orf116 homolog</fullName>
    </submittedName>
    <submittedName>
        <fullName evidence="7">UPF0691 protein C9orf116-like protein</fullName>
    </submittedName>
</protein>
<dbReference type="RefSeq" id="XP_011201037.1">
    <property type="nucleotide sequence ID" value="XM_011202735.3"/>
</dbReference>
<comment type="similarity">
    <text evidence="6">Belongs to the PIERCE1 family.</text>
</comment>
<name>A0A034WBD5_BACDO</name>